<dbReference type="PRINTS" id="PR00313">
    <property type="entry name" value="CABNDNGRPT"/>
</dbReference>
<dbReference type="EMBL" id="CAJC01000174">
    <property type="protein sequence ID" value="CCI54190.1"/>
    <property type="molecule type" value="Genomic_DNA"/>
</dbReference>
<comment type="subcellular location">
    <subcellularLocation>
        <location evidence="1">Secreted</location>
    </subcellularLocation>
</comment>
<dbReference type="AlphaFoldDB" id="A0A077ME20"/>
<comment type="caution">
    <text evidence="4">The sequence shown here is derived from an EMBL/GenBank/DDBJ whole genome shotgun (WGS) entry which is preliminary data.</text>
</comment>
<reference evidence="4 5" key="1">
    <citation type="journal article" date="2013" name="ISME J.">
        <title>A metabolic model for members of the genus Tetrasphaera involved in enhanced biological phosphorus removal.</title>
        <authorList>
            <person name="Kristiansen R."/>
            <person name="Nguyen H.T.T."/>
            <person name="Saunders A.M."/>
            <person name="Nielsen J.L."/>
            <person name="Wimmer R."/>
            <person name="Le V.Q."/>
            <person name="McIlroy S.J."/>
            <person name="Petrovski S."/>
            <person name="Seviour R.J."/>
            <person name="Calteau A."/>
            <person name="Nielsen K.L."/>
            <person name="Nielsen P.H."/>
        </authorList>
    </citation>
    <scope>NUCLEOTIDE SEQUENCE [LARGE SCALE GENOMIC DNA]</scope>
    <source>
        <strain evidence="4 5">Ben 74</strain>
    </source>
</reference>
<evidence type="ECO:0000256" key="3">
    <source>
        <dbReference type="SAM" id="SignalP"/>
    </source>
</evidence>
<dbReference type="InterPro" id="IPR011049">
    <property type="entry name" value="Serralysin-like_metalloprot_C"/>
</dbReference>
<dbReference type="Pfam" id="PF00353">
    <property type="entry name" value="HemolysinCabind"/>
    <property type="match status" value="3"/>
</dbReference>
<dbReference type="PROSITE" id="PS00330">
    <property type="entry name" value="HEMOLYSIN_CALCIUM"/>
    <property type="match status" value="1"/>
</dbReference>
<dbReference type="InterPro" id="IPR001343">
    <property type="entry name" value="Hemolysn_Ca-bd"/>
</dbReference>
<proteinExistence type="predicted"/>
<feature type="signal peptide" evidence="3">
    <location>
        <begin position="1"/>
        <end position="25"/>
    </location>
</feature>
<dbReference type="STRING" id="1193518.BN13_610021"/>
<dbReference type="PANTHER" id="PTHR38340:SF1">
    <property type="entry name" value="S-LAYER PROTEIN"/>
    <property type="match status" value="1"/>
</dbReference>
<keyword evidence="3" id="KW-0732">Signal</keyword>
<dbReference type="RefSeq" id="WP_084733691.1">
    <property type="nucleotide sequence ID" value="NZ_HF571038.1"/>
</dbReference>
<dbReference type="InterPro" id="IPR050557">
    <property type="entry name" value="RTX_toxin/Mannuronan_C5-epim"/>
</dbReference>
<dbReference type="Gene3D" id="2.150.10.10">
    <property type="entry name" value="Serralysin-like metalloprotease, C-terminal"/>
    <property type="match status" value="2"/>
</dbReference>
<evidence type="ECO:0000256" key="1">
    <source>
        <dbReference type="ARBA" id="ARBA00004613"/>
    </source>
</evidence>
<dbReference type="InterPro" id="IPR018511">
    <property type="entry name" value="Hemolysin-typ_Ca-bd_CS"/>
</dbReference>
<dbReference type="Proteomes" id="UP000035720">
    <property type="component" value="Unassembled WGS sequence"/>
</dbReference>
<evidence type="ECO:0000313" key="4">
    <source>
        <dbReference type="EMBL" id="CCI54190.1"/>
    </source>
</evidence>
<dbReference type="OrthoDB" id="5952792at2"/>
<evidence type="ECO:0008006" key="6">
    <source>
        <dbReference type="Google" id="ProtNLM"/>
    </source>
</evidence>
<evidence type="ECO:0000313" key="5">
    <source>
        <dbReference type="Proteomes" id="UP000035720"/>
    </source>
</evidence>
<dbReference type="GO" id="GO:0005576">
    <property type="term" value="C:extracellular region"/>
    <property type="evidence" value="ECO:0007669"/>
    <property type="project" value="UniProtKB-SubCell"/>
</dbReference>
<accession>A0A077ME20</accession>
<sequence>MKFRATAVVAAVAAISAFASGAAVASSPKAPGNDRFANAYLISGFEAAGNGTNVGATGEPGEPGGNGSMNTVWWKWKAPASGKATFDTYGSQLSDAFLCVYKGSSLSNLVSLGCDDDEGIGYSSALRAPVTAGAMYYIQVDGWSSETGGVVARARFPRCDGKPATVDMTVDSSRPTTGNDIIAATEGDDVIDGLGGNDTICGLGGNDQIGGGPGNDVMIPGPGDDVMNGGSGTDTLSYRDLKTSASGIYFDLNTTGYQDTWSSGYDKATYVENVTGGSGNDYIYGTYSNNVLSGGAGNDRLYGYGGDDRVDGSAGTDYCDGGSGYDTWLSCESRVGFP</sequence>
<protein>
    <recommendedName>
        <fullName evidence="6">Hemolysin-type calcium-binding region</fullName>
    </recommendedName>
</protein>
<dbReference type="PANTHER" id="PTHR38340">
    <property type="entry name" value="S-LAYER PROTEIN"/>
    <property type="match status" value="1"/>
</dbReference>
<organism evidence="4 5">
    <name type="scientific">Nostocoides jenkinsii Ben 74</name>
    <dbReference type="NCBI Taxonomy" id="1193518"/>
    <lineage>
        <taxon>Bacteria</taxon>
        <taxon>Bacillati</taxon>
        <taxon>Actinomycetota</taxon>
        <taxon>Actinomycetes</taxon>
        <taxon>Micrococcales</taxon>
        <taxon>Intrasporangiaceae</taxon>
        <taxon>Nostocoides</taxon>
    </lineage>
</organism>
<keyword evidence="5" id="KW-1185">Reference proteome</keyword>
<dbReference type="SUPFAM" id="SSF51120">
    <property type="entry name" value="beta-Roll"/>
    <property type="match status" value="2"/>
</dbReference>
<keyword evidence="2" id="KW-0964">Secreted</keyword>
<feature type="chain" id="PRO_5001721155" description="Hemolysin-type calcium-binding region" evidence="3">
    <location>
        <begin position="26"/>
        <end position="338"/>
    </location>
</feature>
<dbReference type="GO" id="GO:0005509">
    <property type="term" value="F:calcium ion binding"/>
    <property type="evidence" value="ECO:0007669"/>
    <property type="project" value="InterPro"/>
</dbReference>
<name>A0A077ME20_9MICO</name>
<evidence type="ECO:0000256" key="2">
    <source>
        <dbReference type="ARBA" id="ARBA00022525"/>
    </source>
</evidence>
<gene>
    <name evidence="4" type="ORF">BN13_610021</name>
</gene>